<dbReference type="GO" id="GO:0016020">
    <property type="term" value="C:membrane"/>
    <property type="evidence" value="ECO:0007669"/>
    <property type="project" value="InterPro"/>
</dbReference>
<comment type="caution">
    <text evidence="7">The sequence shown here is derived from an EMBL/GenBank/DDBJ whole genome shotgun (WGS) entry which is preliminary data.</text>
</comment>
<dbReference type="InterPro" id="IPR050640">
    <property type="entry name" value="Bact_2-comp_sensor_kinase"/>
</dbReference>
<keyword evidence="4" id="KW-0902">Two-component regulatory system</keyword>
<feature type="domain" description="Histidine kinase" evidence="6">
    <location>
        <begin position="209"/>
        <end position="404"/>
    </location>
</feature>
<gene>
    <name evidence="7" type="ORF">GTO89_04960</name>
</gene>
<dbReference type="InterPro" id="IPR003594">
    <property type="entry name" value="HATPase_dom"/>
</dbReference>
<keyword evidence="3 7" id="KW-0808">Transferase</keyword>
<dbReference type="PRINTS" id="PR00344">
    <property type="entry name" value="BCTRLSENSOR"/>
</dbReference>
<dbReference type="InterPro" id="IPR005467">
    <property type="entry name" value="His_kinase_dom"/>
</dbReference>
<sequence>MERHSEYRLSEIINVAKLQEIQDKFTEATGIAAIIVDGEGRPVTNPSNFTKFCMMVRSTPEGLERCMCSDSRGGRVAVRGQSANVYRCHGGLTDLAAPIIVNDQYMGAFLAGQVRLSERDYDVTADVQHRIADLGYDPATVSALLAEVEEIPENRVKASADLLYIMTNYIVEMGIANIAQRRLLMEMREKADLEKMLREAEIKALQSQINPHFLFNTLNTIARLALLEGASQTEEVVYALSDLLRHNLRHDRPMSVLREEIDYIQSYLSIQAARFGDRIRSTVDIPEDLLDLQIPTMTLQPLVENAIIHGLEQKTGGGKIDIAAVREQGRVTVRIIDTGVGVTPEKIDEIFRGERYTPRGHTTGLGILNVHLRLQHYFGRECGLNITSAPGKGTTVAIRLPSPANEPGY</sequence>
<evidence type="ECO:0000256" key="2">
    <source>
        <dbReference type="ARBA" id="ARBA00012438"/>
    </source>
</evidence>
<dbReference type="PROSITE" id="PS50109">
    <property type="entry name" value="HIS_KIN"/>
    <property type="match status" value="1"/>
</dbReference>
<protein>
    <recommendedName>
        <fullName evidence="2">histidine kinase</fullName>
        <ecNumber evidence="2">2.7.13.3</ecNumber>
    </recommendedName>
</protein>
<feature type="coiled-coil region" evidence="5">
    <location>
        <begin position="183"/>
        <end position="210"/>
    </location>
</feature>
<dbReference type="Gene3D" id="3.30.565.10">
    <property type="entry name" value="Histidine kinase-like ATPase, C-terminal domain"/>
    <property type="match status" value="1"/>
</dbReference>
<dbReference type="RefSeq" id="WP_161260956.1">
    <property type="nucleotide sequence ID" value="NZ_JAFBDC010000006.1"/>
</dbReference>
<proteinExistence type="predicted"/>
<accession>A0A845L9X9</accession>
<dbReference type="EC" id="2.7.13.3" evidence="2"/>
<keyword evidence="5" id="KW-0175">Coiled coil</keyword>
<evidence type="ECO:0000259" key="6">
    <source>
        <dbReference type="PROSITE" id="PS50109"/>
    </source>
</evidence>
<dbReference type="PANTHER" id="PTHR34220:SF7">
    <property type="entry name" value="SENSOR HISTIDINE KINASE YPDA"/>
    <property type="match status" value="1"/>
</dbReference>
<evidence type="ECO:0000256" key="5">
    <source>
        <dbReference type="SAM" id="Coils"/>
    </source>
</evidence>
<dbReference type="InterPro" id="IPR004358">
    <property type="entry name" value="Sig_transdc_His_kin-like_C"/>
</dbReference>
<dbReference type="Pfam" id="PF02518">
    <property type="entry name" value="HATPase_c"/>
    <property type="match status" value="1"/>
</dbReference>
<dbReference type="AlphaFoldDB" id="A0A845L9X9"/>
<name>A0A845L9X9_HELGE</name>
<dbReference type="PANTHER" id="PTHR34220">
    <property type="entry name" value="SENSOR HISTIDINE KINASE YPDA"/>
    <property type="match status" value="1"/>
</dbReference>
<evidence type="ECO:0000256" key="1">
    <source>
        <dbReference type="ARBA" id="ARBA00000085"/>
    </source>
</evidence>
<dbReference type="Proteomes" id="UP000471031">
    <property type="component" value="Unassembled WGS sequence"/>
</dbReference>
<dbReference type="InterPro" id="IPR036890">
    <property type="entry name" value="HATPase_C_sf"/>
</dbReference>
<dbReference type="InterPro" id="IPR010559">
    <property type="entry name" value="Sig_transdc_His_kin_internal"/>
</dbReference>
<evidence type="ECO:0000313" key="7">
    <source>
        <dbReference type="EMBL" id="MZP42391.1"/>
    </source>
</evidence>
<dbReference type="GO" id="GO:0000155">
    <property type="term" value="F:phosphorelay sensor kinase activity"/>
    <property type="evidence" value="ECO:0007669"/>
    <property type="project" value="InterPro"/>
</dbReference>
<dbReference type="SUPFAM" id="SSF55874">
    <property type="entry name" value="ATPase domain of HSP90 chaperone/DNA topoisomerase II/histidine kinase"/>
    <property type="match status" value="1"/>
</dbReference>
<keyword evidence="8" id="KW-1185">Reference proteome</keyword>
<dbReference type="OrthoDB" id="1410840at2"/>
<dbReference type="EMBL" id="WXEX01000003">
    <property type="protein sequence ID" value="MZP42391.1"/>
    <property type="molecule type" value="Genomic_DNA"/>
</dbReference>
<dbReference type="SMART" id="SM00387">
    <property type="entry name" value="HATPase_c"/>
    <property type="match status" value="1"/>
</dbReference>
<evidence type="ECO:0000313" key="8">
    <source>
        <dbReference type="Proteomes" id="UP000471031"/>
    </source>
</evidence>
<evidence type="ECO:0000256" key="4">
    <source>
        <dbReference type="ARBA" id="ARBA00023012"/>
    </source>
</evidence>
<keyword evidence="3 7" id="KW-0418">Kinase</keyword>
<dbReference type="Pfam" id="PF10114">
    <property type="entry name" value="PocR"/>
    <property type="match status" value="1"/>
</dbReference>
<dbReference type="InterPro" id="IPR018771">
    <property type="entry name" value="PocR_dom"/>
</dbReference>
<reference evidence="7 8" key="1">
    <citation type="submission" date="2020-01" db="EMBL/GenBank/DDBJ databases">
        <title>Whole genome sequence of Heliobacterium gestii DSM 11169.</title>
        <authorList>
            <person name="Kyndt J.A."/>
            <person name="Meyer T.E."/>
        </authorList>
    </citation>
    <scope>NUCLEOTIDE SEQUENCE [LARGE SCALE GENOMIC DNA]</scope>
    <source>
        <strain evidence="7 8">DSM 11169</strain>
    </source>
</reference>
<evidence type="ECO:0000256" key="3">
    <source>
        <dbReference type="ARBA" id="ARBA00022777"/>
    </source>
</evidence>
<dbReference type="Pfam" id="PF06580">
    <property type="entry name" value="His_kinase"/>
    <property type="match status" value="1"/>
</dbReference>
<organism evidence="7 8">
    <name type="scientific">Heliomicrobium gestii</name>
    <name type="common">Heliobacterium gestii</name>
    <dbReference type="NCBI Taxonomy" id="2699"/>
    <lineage>
        <taxon>Bacteria</taxon>
        <taxon>Bacillati</taxon>
        <taxon>Bacillota</taxon>
        <taxon>Clostridia</taxon>
        <taxon>Eubacteriales</taxon>
        <taxon>Heliobacteriaceae</taxon>
        <taxon>Heliomicrobium</taxon>
    </lineage>
</organism>
<comment type="catalytic activity">
    <reaction evidence="1">
        <text>ATP + protein L-histidine = ADP + protein N-phospho-L-histidine.</text>
        <dbReference type="EC" id="2.7.13.3"/>
    </reaction>
</comment>